<keyword evidence="4" id="KW-0378">Hydrolase</keyword>
<accession>A0A1T1HFG7</accession>
<name>A0A1T1HFG7_OCELI</name>
<organism evidence="4 5">
    <name type="scientific">Oceanospirillum linum</name>
    <dbReference type="NCBI Taxonomy" id="966"/>
    <lineage>
        <taxon>Bacteria</taxon>
        <taxon>Pseudomonadati</taxon>
        <taxon>Pseudomonadota</taxon>
        <taxon>Gammaproteobacteria</taxon>
        <taxon>Oceanospirillales</taxon>
        <taxon>Oceanospirillaceae</taxon>
        <taxon>Oceanospirillum</taxon>
    </lineage>
</organism>
<sequence>MKVAFRTDASIQIGTGHVMRCLTLATELQQRGHTCSFICRDHPGHLAELIASKGFAVERLPPAAPDTETSDLNWNAHASWLGASWQQDAEQTRSLLQDQPVDWLVVDHYALDARWEQALKLNYKKLMVIDDLGDREHLADLLLEQNYGSTAEKYQGLVPDNCKILAGTQYALLRPEFAQWREYSLKRRKNISEINSILITMGGVDPDNYTGKILEQLAKTELNPKNKITVVMGATAPHLATVKQQAAAMPVTTQVKANVSNMAELMSNADLAIGAAGATTWERCCLGLPTIQLVIAENQRQIANALAKENMIILLEKLEVLPSLVVEAKSRIDELSQLSASSCDGKGSLRIGRIILEGEK</sequence>
<dbReference type="SUPFAM" id="SSF53756">
    <property type="entry name" value="UDP-Glycosyltransferase/glycogen phosphorylase"/>
    <property type="match status" value="2"/>
</dbReference>
<dbReference type="RefSeq" id="WP_077243021.1">
    <property type="nucleotide sequence ID" value="NZ_FXTS01000001.1"/>
</dbReference>
<keyword evidence="5" id="KW-1185">Reference proteome</keyword>
<evidence type="ECO:0000256" key="2">
    <source>
        <dbReference type="PIRSR" id="PIRSR620023-2"/>
    </source>
</evidence>
<dbReference type="Proteomes" id="UP000190064">
    <property type="component" value="Unassembled WGS sequence"/>
</dbReference>
<dbReference type="NCBIfam" id="TIGR03590">
    <property type="entry name" value="PseG"/>
    <property type="match status" value="1"/>
</dbReference>
<proteinExistence type="predicted"/>
<evidence type="ECO:0000256" key="1">
    <source>
        <dbReference type="PIRSR" id="PIRSR620023-1"/>
    </source>
</evidence>
<dbReference type="Gene3D" id="3.40.50.2000">
    <property type="entry name" value="Glycogen Phosphorylase B"/>
    <property type="match status" value="1"/>
</dbReference>
<dbReference type="Gene3D" id="3.40.50.11190">
    <property type="match status" value="1"/>
</dbReference>
<feature type="active site" description="Proton acceptor" evidence="1">
    <location>
        <position position="17"/>
    </location>
</feature>
<dbReference type="PANTHER" id="PTHR21015">
    <property type="entry name" value="UDP-N-ACETYLGLUCOSAMINE--N-ACETYLMURAMYL-(PENTAPEPTIDE) PYROPHOSPHORYL-UNDECAPRENOL N-ACETYLGLUCOSAMINE TRANSFERASE 1"/>
    <property type="match status" value="1"/>
</dbReference>
<reference evidence="4" key="1">
    <citation type="submission" date="2017-02" db="EMBL/GenBank/DDBJ databases">
        <title>Draft Genome Sequence of the Salt Water Bacterium Oceanospirillum linum ATCC 11336.</title>
        <authorList>
            <person name="Trachtenberg A.M."/>
            <person name="Carney J.G."/>
            <person name="Linnane J.D."/>
            <person name="Rheaume B.A."/>
            <person name="Pitts N.L."/>
            <person name="Mykles D.L."/>
            <person name="Maclea K.S."/>
        </authorList>
    </citation>
    <scope>NUCLEOTIDE SEQUENCE [LARGE SCALE GENOMIC DNA]</scope>
    <source>
        <strain evidence="4">ATCC 11336</strain>
    </source>
</reference>
<feature type="binding site" evidence="2">
    <location>
        <position position="174"/>
    </location>
    <ligand>
        <name>substrate</name>
    </ligand>
</feature>
<dbReference type="AlphaFoldDB" id="A0A1T1HFG7"/>
<feature type="binding site" evidence="2">
    <location>
        <position position="282"/>
    </location>
    <ligand>
        <name>substrate</name>
    </ligand>
</feature>
<dbReference type="InterPro" id="IPR020023">
    <property type="entry name" value="PseG"/>
</dbReference>
<dbReference type="STRING" id="966.BTA35_0203565"/>
<evidence type="ECO:0000259" key="3">
    <source>
        <dbReference type="Pfam" id="PF04101"/>
    </source>
</evidence>
<protein>
    <submittedName>
        <fullName evidence="4">UDP-2,4-diacetamido-2,4, 6-trideoxy-beta-L-altropyranose hydrolase</fullName>
    </submittedName>
</protein>
<dbReference type="GO" id="GO:0016758">
    <property type="term" value="F:hexosyltransferase activity"/>
    <property type="evidence" value="ECO:0007669"/>
    <property type="project" value="InterPro"/>
</dbReference>
<dbReference type="InterPro" id="IPR007235">
    <property type="entry name" value="Glyco_trans_28_C"/>
</dbReference>
<dbReference type="PANTHER" id="PTHR21015:SF22">
    <property type="entry name" value="GLYCOSYLTRANSFERASE"/>
    <property type="match status" value="1"/>
</dbReference>
<evidence type="ECO:0000313" key="4">
    <source>
        <dbReference type="EMBL" id="OOV88583.1"/>
    </source>
</evidence>
<gene>
    <name evidence="4" type="ORF">BTA35_0203565</name>
</gene>
<feature type="domain" description="Glycosyl transferase family 28 C-terminal" evidence="3">
    <location>
        <begin position="197"/>
        <end position="328"/>
    </location>
</feature>
<dbReference type="GO" id="GO:0016787">
    <property type="term" value="F:hydrolase activity"/>
    <property type="evidence" value="ECO:0007669"/>
    <property type="project" value="UniProtKB-KW"/>
</dbReference>
<evidence type="ECO:0000313" key="5">
    <source>
        <dbReference type="Proteomes" id="UP000190064"/>
    </source>
</evidence>
<dbReference type="EMBL" id="MTSD02000001">
    <property type="protein sequence ID" value="OOV88583.1"/>
    <property type="molecule type" value="Genomic_DNA"/>
</dbReference>
<comment type="caution">
    <text evidence="4">The sequence shown here is derived from an EMBL/GenBank/DDBJ whole genome shotgun (WGS) entry which is preliminary data.</text>
</comment>
<dbReference type="Pfam" id="PF04101">
    <property type="entry name" value="Glyco_tran_28_C"/>
    <property type="match status" value="1"/>
</dbReference>